<name>A0A1S8ATQ6_9EURY</name>
<evidence type="ECO:0000256" key="1">
    <source>
        <dbReference type="SAM" id="Phobius"/>
    </source>
</evidence>
<keyword evidence="3" id="KW-1185">Reference proteome</keyword>
<feature type="transmembrane region" description="Helical" evidence="1">
    <location>
        <begin position="72"/>
        <end position="90"/>
    </location>
</feature>
<dbReference type="OrthoDB" id="202653at2157"/>
<keyword evidence="1" id="KW-0472">Membrane</keyword>
<protein>
    <submittedName>
        <fullName evidence="2">Uncharacterized protein</fullName>
    </submittedName>
</protein>
<dbReference type="STRING" id="301967.A6E15_01965"/>
<keyword evidence="1" id="KW-0812">Transmembrane</keyword>
<keyword evidence="1" id="KW-1133">Transmembrane helix</keyword>
<dbReference type="EMBL" id="LWLN01000001">
    <property type="protein sequence ID" value="OLZ39824.1"/>
    <property type="molecule type" value="Genomic_DNA"/>
</dbReference>
<proteinExistence type="predicted"/>
<comment type="caution">
    <text evidence="2">The sequence shown here is derived from an EMBL/GenBank/DDBJ whole genome shotgun (WGS) entry which is preliminary data.</text>
</comment>
<organism evidence="2 3">
    <name type="scientific">Natrinema saccharevitans</name>
    <dbReference type="NCBI Taxonomy" id="301967"/>
    <lineage>
        <taxon>Archaea</taxon>
        <taxon>Methanobacteriati</taxon>
        <taxon>Methanobacteriota</taxon>
        <taxon>Stenosarchaea group</taxon>
        <taxon>Halobacteria</taxon>
        <taxon>Halobacteriales</taxon>
        <taxon>Natrialbaceae</taxon>
        <taxon>Natrinema</taxon>
    </lineage>
</organism>
<evidence type="ECO:0000313" key="3">
    <source>
        <dbReference type="Proteomes" id="UP000189370"/>
    </source>
</evidence>
<feature type="transmembrane region" description="Helical" evidence="1">
    <location>
        <begin position="102"/>
        <end position="122"/>
    </location>
</feature>
<feature type="transmembrane region" description="Helical" evidence="1">
    <location>
        <begin position="7"/>
        <end position="27"/>
    </location>
</feature>
<feature type="transmembrane region" description="Helical" evidence="1">
    <location>
        <begin position="39"/>
        <end position="60"/>
    </location>
</feature>
<dbReference type="AlphaFoldDB" id="A0A1S8ATQ6"/>
<reference evidence="3" key="1">
    <citation type="submission" date="2016-04" db="EMBL/GenBank/DDBJ databases">
        <authorList>
            <person name="Chen S.-C."/>
            <person name="Lai M.-C."/>
        </authorList>
    </citation>
    <scope>NUCLEOTIDE SEQUENCE [LARGE SCALE GENOMIC DNA]</scope>
    <source>
        <strain evidence="3">AB14</strain>
    </source>
</reference>
<dbReference type="RefSeq" id="WP_076143166.1">
    <property type="nucleotide sequence ID" value="NZ_LWLN01000001.1"/>
</dbReference>
<evidence type="ECO:0000313" key="2">
    <source>
        <dbReference type="EMBL" id="OLZ39824.1"/>
    </source>
</evidence>
<dbReference type="Proteomes" id="UP000189370">
    <property type="component" value="Unassembled WGS sequence"/>
</dbReference>
<sequence length="134" mass="14035">MSDDRRPVVVVLLGSALAVAGLVHLWLLPRYLPNEPVSAGLALIAGWASVTLLCYAIGRLQSAPRELPNMRFADIGIALLLLSLVVALALDAVGLASEAAAPVYALPALGIYAGVALIGWSIGRRTEAINEIVR</sequence>
<gene>
    <name evidence="2" type="ORF">A6E15_01965</name>
</gene>
<accession>A0A1S8ATQ6</accession>